<dbReference type="eggNOG" id="COG0464">
    <property type="taxonomic scope" value="Bacteria"/>
</dbReference>
<dbReference type="PANTHER" id="PTHR43392:SF2">
    <property type="entry name" value="AAA-TYPE ATPASE FAMILY PROTEIN _ ANKYRIN REPEAT FAMILY PROTEIN"/>
    <property type="match status" value="1"/>
</dbReference>
<dbReference type="PRINTS" id="PR00819">
    <property type="entry name" value="CBXCFQXSUPER"/>
</dbReference>
<dbReference type="GO" id="GO:0005524">
    <property type="term" value="F:ATP binding"/>
    <property type="evidence" value="ECO:0007669"/>
    <property type="project" value="UniProtKB-KW"/>
</dbReference>
<organism evidence="6 7">
    <name type="scientific">Actinoplanes utahensis</name>
    <dbReference type="NCBI Taxonomy" id="1869"/>
    <lineage>
        <taxon>Bacteria</taxon>
        <taxon>Bacillati</taxon>
        <taxon>Actinomycetota</taxon>
        <taxon>Actinomycetes</taxon>
        <taxon>Micromonosporales</taxon>
        <taxon>Micromonosporaceae</taxon>
        <taxon>Actinoplanes</taxon>
    </lineage>
</organism>
<dbReference type="InterPro" id="IPR003593">
    <property type="entry name" value="AAA+_ATPase"/>
</dbReference>
<dbReference type="EMBL" id="JRTT01000015">
    <property type="protein sequence ID" value="KHD76852.1"/>
    <property type="molecule type" value="Genomic_DNA"/>
</dbReference>
<dbReference type="InterPro" id="IPR011050">
    <property type="entry name" value="Pectin_lyase_fold/virulence"/>
</dbReference>
<gene>
    <name evidence="6" type="ORF">MB27_14620</name>
</gene>
<dbReference type="InterPro" id="IPR041627">
    <property type="entry name" value="AAA_lid_6"/>
</dbReference>
<evidence type="ECO:0000256" key="2">
    <source>
        <dbReference type="ARBA" id="ARBA00022741"/>
    </source>
</evidence>
<comment type="caution">
    <text evidence="6">The sequence shown here is derived from an EMBL/GenBank/DDBJ whole genome shotgun (WGS) entry which is preliminary data.</text>
</comment>
<evidence type="ECO:0000256" key="3">
    <source>
        <dbReference type="ARBA" id="ARBA00022840"/>
    </source>
</evidence>
<protein>
    <recommendedName>
        <fullName evidence="5">AAA+ ATPase domain-containing protein</fullName>
    </recommendedName>
</protein>
<dbReference type="Gene3D" id="3.40.50.300">
    <property type="entry name" value="P-loop containing nucleotide triphosphate hydrolases"/>
    <property type="match status" value="1"/>
</dbReference>
<dbReference type="Pfam" id="PF17866">
    <property type="entry name" value="AAA_lid_6"/>
    <property type="match status" value="1"/>
</dbReference>
<dbReference type="AlphaFoldDB" id="A0A0A6X9U1"/>
<dbReference type="InterPro" id="IPR050773">
    <property type="entry name" value="CbxX/CfxQ_RuBisCO_ESX"/>
</dbReference>
<dbReference type="InterPro" id="IPR012334">
    <property type="entry name" value="Pectin_lyas_fold"/>
</dbReference>
<dbReference type="Pfam" id="PF13229">
    <property type="entry name" value="Beta_helix"/>
    <property type="match status" value="2"/>
</dbReference>
<evidence type="ECO:0000256" key="4">
    <source>
        <dbReference type="SAM" id="MobiDB-lite"/>
    </source>
</evidence>
<dbReference type="InterPro" id="IPR027417">
    <property type="entry name" value="P-loop_NTPase"/>
</dbReference>
<dbReference type="Pfam" id="PF00004">
    <property type="entry name" value="AAA"/>
    <property type="match status" value="1"/>
</dbReference>
<evidence type="ECO:0000256" key="1">
    <source>
        <dbReference type="ARBA" id="ARBA00010378"/>
    </source>
</evidence>
<dbReference type="Gene3D" id="2.160.20.10">
    <property type="entry name" value="Single-stranded right-handed beta-helix, Pectin lyase-like"/>
    <property type="match status" value="2"/>
</dbReference>
<keyword evidence="2" id="KW-0547">Nucleotide-binding</keyword>
<dbReference type="PANTHER" id="PTHR43392">
    <property type="entry name" value="AAA-TYPE ATPASE FAMILY PROTEIN / ANKYRIN REPEAT FAMILY PROTEIN"/>
    <property type="match status" value="1"/>
</dbReference>
<dbReference type="SUPFAM" id="SSF52540">
    <property type="entry name" value="P-loop containing nucleoside triphosphate hydrolases"/>
    <property type="match status" value="1"/>
</dbReference>
<evidence type="ECO:0000313" key="7">
    <source>
        <dbReference type="Proteomes" id="UP000054537"/>
    </source>
</evidence>
<feature type="domain" description="AAA+ ATPase" evidence="5">
    <location>
        <begin position="630"/>
        <end position="769"/>
    </location>
</feature>
<dbReference type="InterPro" id="IPR003959">
    <property type="entry name" value="ATPase_AAA_core"/>
</dbReference>
<dbReference type="STRING" id="1869.MB27_14620"/>
<dbReference type="Proteomes" id="UP000054537">
    <property type="component" value="Unassembled WGS sequence"/>
</dbReference>
<dbReference type="CDD" id="cd00009">
    <property type="entry name" value="AAA"/>
    <property type="match status" value="1"/>
</dbReference>
<dbReference type="FunFam" id="3.40.50.300:FF:000216">
    <property type="entry name" value="Type VII secretion ATPase EccA"/>
    <property type="match status" value="1"/>
</dbReference>
<dbReference type="SMART" id="SM00710">
    <property type="entry name" value="PbH1"/>
    <property type="match status" value="12"/>
</dbReference>
<dbReference type="InterPro" id="IPR006626">
    <property type="entry name" value="PbH1"/>
</dbReference>
<feature type="region of interest" description="Disordered" evidence="4">
    <location>
        <begin position="557"/>
        <end position="583"/>
    </location>
</feature>
<reference evidence="6 7" key="1">
    <citation type="submission" date="2014-10" db="EMBL/GenBank/DDBJ databases">
        <title>Draft genome sequence of Actinoplanes utahensis NRRL 12052.</title>
        <authorList>
            <person name="Velasco-Bucheli B."/>
            <person name="del Cerro C."/>
            <person name="Hormigo D."/>
            <person name="Garcia J.L."/>
            <person name="Acebal C."/>
            <person name="Arroyo M."/>
            <person name="de la Mata I."/>
        </authorList>
    </citation>
    <scope>NUCLEOTIDE SEQUENCE [LARGE SCALE GENOMIC DNA]</scope>
    <source>
        <strain evidence="6 7">NRRL 12052</strain>
    </source>
</reference>
<dbReference type="Gene3D" id="1.10.8.60">
    <property type="match status" value="1"/>
</dbReference>
<dbReference type="InterPro" id="IPR000641">
    <property type="entry name" value="CbxX/CfxQ"/>
</dbReference>
<sequence length="856" mass="87864">MGRRGGTATDHLRVAPGERGAAQTIMASVRSAAPGDTVMIAPGRYHEDLTIDRDVRLVAERGRGTVWLSGPAPVRVEAAAALVDLVFTGTDPAEPVLVVAGGAAEVSGCELRDGRVEVTGTAAPVLRDCRLTGARLAGLYALGDSSTRLENCVITGIDGIGAVAGGSARLVLDGTWIGPVSGSGLRARGRARVEMAGGSITTPGRHGILAEESASMTVRDSAMDHSGADGVLVTGTARVELIGCRLTDVAGAAVVAAENADVVLTGCDVDRAGASGVVGKGEATVTVDGGTVRGSGGNGVLVTDRATATLSETVVGPSAYSAVHVGGSGRLRVDGAWLGPSAEHGLHAAGSSVVEVIGARVRDCGLAGLSVEEHAEATVNGAVFDGNRTGVAVGSDRTARITDCVVAGTDRAGVQVGGGSVAALTGCRIERPGTAGIVFEKDSGGTVDGCSVHEAGGSGIVVWTGAAPVVRDSSCTGGAKNSLFVAESGGGTFTDCVFTGSAFPAVHVGAAADPKIVRCRIRDTEVDVDVDASAEPVFEEIRLTGVPRSLLRPETVAAAPSPALSGGAGGPVPAPRTGERTAEQSDLPDLLAELNALVGLDRVKQDVGAQIKLMQTVRRRQDAGLAAPPLSRHLVFAGNPGTGKTTVARLYGRLLTALGMLERGHLVEADRTSMVGEYVGHTGPRTQAVFRKALGGVLFIDEAYSLVPPGHTNDFGQEAIATLVKLMEDHRDDVVVIVAGYPEEMSRFVASNPGLASRFSRTLTFEDYEPAELTAIVESQCGQHEYRLSDDAREALHAYFATLDRAHGFGNGRAARQVFQRMTEHQAQRVADLAEPSTEDLLRLTASDVPVIGAAR</sequence>
<proteinExistence type="inferred from homology"/>
<evidence type="ECO:0000259" key="5">
    <source>
        <dbReference type="SMART" id="SM00382"/>
    </source>
</evidence>
<keyword evidence="3" id="KW-0067">ATP-binding</keyword>
<dbReference type="GO" id="GO:0016887">
    <property type="term" value="F:ATP hydrolysis activity"/>
    <property type="evidence" value="ECO:0007669"/>
    <property type="project" value="InterPro"/>
</dbReference>
<dbReference type="SUPFAM" id="SSF51126">
    <property type="entry name" value="Pectin lyase-like"/>
    <property type="match status" value="2"/>
</dbReference>
<name>A0A0A6X9U1_ACTUT</name>
<accession>A0A0A6X9U1</accession>
<keyword evidence="7" id="KW-1185">Reference proteome</keyword>
<comment type="similarity">
    <text evidence="1">Belongs to the CbxX/CfxQ family.</text>
</comment>
<dbReference type="InterPro" id="IPR039448">
    <property type="entry name" value="Beta_helix"/>
</dbReference>
<dbReference type="SMART" id="SM00382">
    <property type="entry name" value="AAA"/>
    <property type="match status" value="1"/>
</dbReference>
<evidence type="ECO:0000313" key="6">
    <source>
        <dbReference type="EMBL" id="KHD76852.1"/>
    </source>
</evidence>